<reference evidence="1 2" key="1">
    <citation type="submission" date="2023-11" db="EMBL/GenBank/DDBJ databases">
        <title>Halocaridina rubra genome assembly.</title>
        <authorList>
            <person name="Smith C."/>
        </authorList>
    </citation>
    <scope>NUCLEOTIDE SEQUENCE [LARGE SCALE GENOMIC DNA]</scope>
    <source>
        <strain evidence="1">EP-1</strain>
        <tissue evidence="1">Whole</tissue>
    </source>
</reference>
<proteinExistence type="predicted"/>
<protein>
    <submittedName>
        <fullName evidence="1">Uncharacterized protein</fullName>
    </submittedName>
</protein>
<dbReference type="EMBL" id="JAXCGZ010000676">
    <property type="protein sequence ID" value="KAK7085670.1"/>
    <property type="molecule type" value="Genomic_DNA"/>
</dbReference>
<evidence type="ECO:0000313" key="2">
    <source>
        <dbReference type="Proteomes" id="UP001381693"/>
    </source>
</evidence>
<organism evidence="1 2">
    <name type="scientific">Halocaridina rubra</name>
    <name type="common">Hawaiian red shrimp</name>
    <dbReference type="NCBI Taxonomy" id="373956"/>
    <lineage>
        <taxon>Eukaryota</taxon>
        <taxon>Metazoa</taxon>
        <taxon>Ecdysozoa</taxon>
        <taxon>Arthropoda</taxon>
        <taxon>Crustacea</taxon>
        <taxon>Multicrustacea</taxon>
        <taxon>Malacostraca</taxon>
        <taxon>Eumalacostraca</taxon>
        <taxon>Eucarida</taxon>
        <taxon>Decapoda</taxon>
        <taxon>Pleocyemata</taxon>
        <taxon>Caridea</taxon>
        <taxon>Atyoidea</taxon>
        <taxon>Atyidae</taxon>
        <taxon>Halocaridina</taxon>
    </lineage>
</organism>
<keyword evidence="2" id="KW-1185">Reference proteome</keyword>
<accession>A0AAN8XWA1</accession>
<dbReference type="AlphaFoldDB" id="A0AAN8XWA1"/>
<evidence type="ECO:0000313" key="1">
    <source>
        <dbReference type="EMBL" id="KAK7085670.1"/>
    </source>
</evidence>
<gene>
    <name evidence="1" type="ORF">SK128_001366</name>
</gene>
<dbReference type="Proteomes" id="UP001381693">
    <property type="component" value="Unassembled WGS sequence"/>
</dbReference>
<comment type="caution">
    <text evidence="1">The sequence shown here is derived from an EMBL/GenBank/DDBJ whole genome shotgun (WGS) entry which is preliminary data.</text>
</comment>
<name>A0AAN8XWA1_HALRR</name>
<sequence>MAIGNRYAQNGVCGVDKGKIKTRKPDMQMLEIITNKNYRLNVTRQLNLTPVPAPVKGKGWCREGHLALKLGAKA</sequence>